<feature type="transmembrane region" description="Helical" evidence="2">
    <location>
        <begin position="335"/>
        <end position="361"/>
    </location>
</feature>
<feature type="transmembrane region" description="Helical" evidence="2">
    <location>
        <begin position="150"/>
        <end position="172"/>
    </location>
</feature>
<feature type="compositionally biased region" description="Basic and acidic residues" evidence="1">
    <location>
        <begin position="221"/>
        <end position="234"/>
    </location>
</feature>
<keyword evidence="2" id="KW-1133">Transmembrane helix</keyword>
<feature type="transmembrane region" description="Helical" evidence="2">
    <location>
        <begin position="114"/>
        <end position="138"/>
    </location>
</feature>
<dbReference type="Gene3D" id="1.20.1250.20">
    <property type="entry name" value="MFS general substrate transporter like domains"/>
    <property type="match status" value="2"/>
</dbReference>
<feature type="transmembrane region" description="Helical" evidence="2">
    <location>
        <begin position="178"/>
        <end position="201"/>
    </location>
</feature>
<feature type="transmembrane region" description="Helical" evidence="2">
    <location>
        <begin position="18"/>
        <end position="36"/>
    </location>
</feature>
<keyword evidence="2" id="KW-0812">Transmembrane</keyword>
<evidence type="ECO:0000256" key="2">
    <source>
        <dbReference type="SAM" id="Phobius"/>
    </source>
</evidence>
<evidence type="ECO:0008006" key="4">
    <source>
        <dbReference type="Google" id="ProtNLM"/>
    </source>
</evidence>
<dbReference type="PANTHER" id="PTHR11360">
    <property type="entry name" value="MONOCARBOXYLATE TRANSPORTER"/>
    <property type="match status" value="1"/>
</dbReference>
<accession>A0A382IIS0</accession>
<dbReference type="GO" id="GO:0022857">
    <property type="term" value="F:transmembrane transporter activity"/>
    <property type="evidence" value="ECO:0007669"/>
    <property type="project" value="InterPro"/>
</dbReference>
<dbReference type="PANTHER" id="PTHR11360:SF284">
    <property type="entry name" value="EG:103B4.3 PROTEIN-RELATED"/>
    <property type="match status" value="1"/>
</dbReference>
<evidence type="ECO:0000256" key="1">
    <source>
        <dbReference type="SAM" id="MobiDB-lite"/>
    </source>
</evidence>
<evidence type="ECO:0000313" key="3">
    <source>
        <dbReference type="EMBL" id="SVB99448.1"/>
    </source>
</evidence>
<dbReference type="AlphaFoldDB" id="A0A382IIS0"/>
<gene>
    <name evidence="3" type="ORF">METZ01_LOCUS252302</name>
</gene>
<dbReference type="SUPFAM" id="SSF103473">
    <property type="entry name" value="MFS general substrate transporter"/>
    <property type="match status" value="1"/>
</dbReference>
<feature type="non-terminal residue" evidence="3">
    <location>
        <position position="370"/>
    </location>
</feature>
<feature type="transmembrane region" description="Helical" evidence="2">
    <location>
        <begin position="56"/>
        <end position="75"/>
    </location>
</feature>
<feature type="transmembrane region" description="Helical" evidence="2">
    <location>
        <begin position="246"/>
        <end position="272"/>
    </location>
</feature>
<proteinExistence type="predicted"/>
<keyword evidence="2" id="KW-0472">Membrane</keyword>
<dbReference type="EMBL" id="UINC01067617">
    <property type="protein sequence ID" value="SVB99448.1"/>
    <property type="molecule type" value="Genomic_DNA"/>
</dbReference>
<dbReference type="InterPro" id="IPR050327">
    <property type="entry name" value="Proton-linked_MCT"/>
</dbReference>
<feature type="transmembrane region" description="Helical" evidence="2">
    <location>
        <begin position="87"/>
        <end position="108"/>
    </location>
</feature>
<dbReference type="InterPro" id="IPR036259">
    <property type="entry name" value="MFS_trans_sf"/>
</dbReference>
<reference evidence="3" key="1">
    <citation type="submission" date="2018-05" db="EMBL/GenBank/DDBJ databases">
        <authorList>
            <person name="Lanie J.A."/>
            <person name="Ng W.-L."/>
            <person name="Kazmierczak K.M."/>
            <person name="Andrzejewski T.M."/>
            <person name="Davidsen T.M."/>
            <person name="Wayne K.J."/>
            <person name="Tettelin H."/>
            <person name="Glass J.I."/>
            <person name="Rusch D."/>
            <person name="Podicherti R."/>
            <person name="Tsui H.-C.T."/>
            <person name="Winkler M.E."/>
        </authorList>
    </citation>
    <scope>NUCLEOTIDE SEQUENCE</scope>
</reference>
<sequence>MNDISLVIARKLSARLPFYYGWIVVFAAGTTTFARMAPSTTTLAVFVSPMADEFGWGRTLIAGSVSLGALSSIFISPAVGRAVDRYGVRLILTVSMLVLGVAMISLVWATVPVFFYMGFATGRVIFHVPVQIGTGALISRWFIRKRGRAIGIIYLAGAIGGIVTVQIASLAISHWSIGVAWISLGGLVLAVAVLPSALLIVDRPETIGLQPDNQPPVSSEGRVELEEDSRGETDWTPRQAMRTRALWVLTVVVGVLFMTQAGVSVHVGAFFLDRGLSLTAAANAITINAAVNAFASLMWGAIIERTTVRVAMTGLMLLSATCSLSLLSVTSEGSAFGVAALLGLVAAGGNVIPPVAFASYFGRRSIGSIR</sequence>
<dbReference type="Pfam" id="PF07690">
    <property type="entry name" value="MFS_1"/>
    <property type="match status" value="1"/>
</dbReference>
<organism evidence="3">
    <name type="scientific">marine metagenome</name>
    <dbReference type="NCBI Taxonomy" id="408172"/>
    <lineage>
        <taxon>unclassified sequences</taxon>
        <taxon>metagenomes</taxon>
        <taxon>ecological metagenomes</taxon>
    </lineage>
</organism>
<protein>
    <recommendedName>
        <fullName evidence="4">Major facilitator superfamily (MFS) profile domain-containing protein</fullName>
    </recommendedName>
</protein>
<feature type="transmembrane region" description="Helical" evidence="2">
    <location>
        <begin position="310"/>
        <end position="329"/>
    </location>
</feature>
<feature type="transmembrane region" description="Helical" evidence="2">
    <location>
        <begin position="278"/>
        <end position="303"/>
    </location>
</feature>
<name>A0A382IIS0_9ZZZZ</name>
<feature type="region of interest" description="Disordered" evidence="1">
    <location>
        <begin position="210"/>
        <end position="234"/>
    </location>
</feature>
<dbReference type="InterPro" id="IPR011701">
    <property type="entry name" value="MFS"/>
</dbReference>